<dbReference type="GO" id="GO:0000329">
    <property type="term" value="C:fungal-type vacuole membrane"/>
    <property type="evidence" value="ECO:0007669"/>
    <property type="project" value="TreeGrafter"/>
</dbReference>
<feature type="compositionally biased region" description="Polar residues" evidence="5">
    <location>
        <begin position="306"/>
        <end position="317"/>
    </location>
</feature>
<evidence type="ECO:0000259" key="7">
    <source>
        <dbReference type="Pfam" id="PF06813"/>
    </source>
</evidence>
<evidence type="ECO:0000256" key="1">
    <source>
        <dbReference type="ARBA" id="ARBA00004141"/>
    </source>
</evidence>
<feature type="transmembrane region" description="Helical" evidence="6">
    <location>
        <begin position="49"/>
        <end position="69"/>
    </location>
</feature>
<comment type="subcellular location">
    <subcellularLocation>
        <location evidence="1">Membrane</location>
        <topology evidence="1">Multi-pass membrane protein</topology>
    </subcellularLocation>
</comment>
<evidence type="ECO:0000256" key="5">
    <source>
        <dbReference type="SAM" id="MobiDB-lite"/>
    </source>
</evidence>
<evidence type="ECO:0000313" key="9">
    <source>
        <dbReference type="Proteomes" id="UP000189911"/>
    </source>
</evidence>
<feature type="transmembrane region" description="Helical" evidence="6">
    <location>
        <begin position="507"/>
        <end position="529"/>
    </location>
</feature>
<feature type="transmembrane region" description="Helical" evidence="6">
    <location>
        <begin position="104"/>
        <end position="125"/>
    </location>
</feature>
<feature type="domain" description="Nodulin-like" evidence="7">
    <location>
        <begin position="13"/>
        <end position="200"/>
    </location>
</feature>
<dbReference type="InterPro" id="IPR036259">
    <property type="entry name" value="MFS_trans_sf"/>
</dbReference>
<evidence type="ECO:0000256" key="3">
    <source>
        <dbReference type="ARBA" id="ARBA00022989"/>
    </source>
</evidence>
<dbReference type="PANTHER" id="PTHR21576:SF166">
    <property type="entry name" value="ADR278WP"/>
    <property type="match status" value="1"/>
</dbReference>
<protein>
    <submittedName>
        <fullName evidence="8">LANO_0G09670g1_1</fullName>
    </submittedName>
</protein>
<dbReference type="SUPFAM" id="SSF103473">
    <property type="entry name" value="MFS general substrate transporter"/>
    <property type="match status" value="2"/>
</dbReference>
<dbReference type="OrthoDB" id="410267at2759"/>
<dbReference type="InterPro" id="IPR010658">
    <property type="entry name" value="Nodulin-like"/>
</dbReference>
<gene>
    <name evidence="8" type="ORF">LANO_0G09670G</name>
</gene>
<feature type="region of interest" description="Disordered" evidence="5">
    <location>
        <begin position="303"/>
        <end position="355"/>
    </location>
</feature>
<dbReference type="PANTHER" id="PTHR21576">
    <property type="entry name" value="UNCHARACTERIZED NODULIN-LIKE PROTEIN"/>
    <property type="match status" value="1"/>
</dbReference>
<feature type="transmembrane region" description="Helical" evidence="6">
    <location>
        <begin position="469"/>
        <end position="487"/>
    </location>
</feature>
<feature type="compositionally biased region" description="Low complexity" evidence="5">
    <location>
        <begin position="202"/>
        <end position="223"/>
    </location>
</feature>
<organism evidence="8 9">
    <name type="scientific">Lachancea nothofagi CBS 11611</name>
    <dbReference type="NCBI Taxonomy" id="1266666"/>
    <lineage>
        <taxon>Eukaryota</taxon>
        <taxon>Fungi</taxon>
        <taxon>Dikarya</taxon>
        <taxon>Ascomycota</taxon>
        <taxon>Saccharomycotina</taxon>
        <taxon>Saccharomycetes</taxon>
        <taxon>Saccharomycetales</taxon>
        <taxon>Saccharomycetaceae</taxon>
        <taxon>Lachancea</taxon>
    </lineage>
</organism>
<proteinExistence type="predicted"/>
<name>A0A1G4KIG3_9SACH</name>
<evidence type="ECO:0000256" key="2">
    <source>
        <dbReference type="ARBA" id="ARBA00022692"/>
    </source>
</evidence>
<feature type="transmembrane region" description="Helical" evidence="6">
    <location>
        <begin position="7"/>
        <end position="29"/>
    </location>
</feature>
<feature type="transmembrane region" description="Helical" evidence="6">
    <location>
        <begin position="76"/>
        <end position="92"/>
    </location>
</feature>
<sequence>MTAPSKAQLLSCFIGSNIVALGAGTPYMFSFYAPELIERCNIPISQSSTLSFALTIGSAALGFLAGMIIDKKSPQLSCGIGALCTFLAYWILKSCYARQISNIWFVSLAMILVGFGSVSGFYSAVKCCTTNFPRHRGTAGAFPVSLYALSGLVFSSLCASLFQDRMEAVFTFLMYACSAMILTGCFTLRILVAHTKVKKRTYSSTPTDESSSSNGVRSDSNSSLNHLSQPINIQHQSANSGSRGSFSNYKSLMKRSSSRISTSAESWLSLGSSYKRSDSFVWAKELPGSLSFWGWGKDRPADSGLARSSTKDQSLQQDVEGRVPFNPIVDAPQTPRAPARSDRRDSLLKTSPSSSPIIQEESLTHVGDIEHERKTSFRDNHIYRTVVQPKFIAYYLILATLQGIGQTYIYSVGFIIEALVHSNPDVKINTKAIQSLQVSIISIMSFTGRICAGPASDLLVKRMRAQREWCIVIACALMYYGSKQLLADIVSVKILEGQQNVAFVRNVSLTSLIFGFAFGITFGTFPAIIADQFGTEGFSTIWGLSTTGGILSVKVFSAIFANDLSRNTNPEKTICDKGSVCYAHTFQLIAKFAVGVAILNLVLVGITYARRIHKIRQLKHDGVFILDEDDESPEE</sequence>
<evidence type="ECO:0000313" key="8">
    <source>
        <dbReference type="EMBL" id="SCV04350.1"/>
    </source>
</evidence>
<dbReference type="Gene3D" id="1.20.1250.20">
    <property type="entry name" value="MFS general substrate transporter like domains"/>
    <property type="match status" value="2"/>
</dbReference>
<keyword evidence="4 6" id="KW-0472">Membrane</keyword>
<dbReference type="Proteomes" id="UP000189911">
    <property type="component" value="Chromosome G"/>
</dbReference>
<keyword evidence="3 6" id="KW-1133">Transmembrane helix</keyword>
<dbReference type="EMBL" id="LT598453">
    <property type="protein sequence ID" value="SCV04350.1"/>
    <property type="molecule type" value="Genomic_DNA"/>
</dbReference>
<feature type="region of interest" description="Disordered" evidence="5">
    <location>
        <begin position="202"/>
        <end position="224"/>
    </location>
</feature>
<feature type="transmembrane region" description="Helical" evidence="6">
    <location>
        <begin position="541"/>
        <end position="561"/>
    </location>
</feature>
<dbReference type="Pfam" id="PF06813">
    <property type="entry name" value="Nodulin-like"/>
    <property type="match status" value="1"/>
</dbReference>
<reference evidence="9" key="1">
    <citation type="submission" date="2016-03" db="EMBL/GenBank/DDBJ databases">
        <authorList>
            <person name="Devillers Hugo."/>
        </authorList>
    </citation>
    <scope>NUCLEOTIDE SEQUENCE [LARGE SCALE GENOMIC DNA]</scope>
</reference>
<keyword evidence="2 6" id="KW-0812">Transmembrane</keyword>
<accession>A0A1G4KIG3</accession>
<feature type="transmembrane region" description="Helical" evidence="6">
    <location>
        <begin position="588"/>
        <end position="609"/>
    </location>
</feature>
<keyword evidence="9" id="KW-1185">Reference proteome</keyword>
<dbReference type="AlphaFoldDB" id="A0A1G4KIG3"/>
<feature type="transmembrane region" description="Helical" evidence="6">
    <location>
        <begin position="137"/>
        <end position="162"/>
    </location>
</feature>
<evidence type="ECO:0000256" key="4">
    <source>
        <dbReference type="ARBA" id="ARBA00023136"/>
    </source>
</evidence>
<feature type="transmembrane region" description="Helical" evidence="6">
    <location>
        <begin position="168"/>
        <end position="192"/>
    </location>
</feature>
<evidence type="ECO:0000256" key="6">
    <source>
        <dbReference type="SAM" id="Phobius"/>
    </source>
</evidence>